<comment type="caution">
    <text evidence="3">The sequence shown here is derived from an EMBL/GenBank/DDBJ whole genome shotgun (WGS) entry which is preliminary data.</text>
</comment>
<feature type="region of interest" description="Disordered" evidence="1">
    <location>
        <begin position="98"/>
        <end position="127"/>
    </location>
</feature>
<sequence>MPISFTRSLATLIIGLSTVPGVAQAESFSKLAQQNYAVGKLTRGKAGGYGWVVSNGSKQFFCRVDASLAYVSRKEMVSILSSGRLVKLDRAAFEASIGGPDPSIPQWSDLQAGRVKPADVGSCTPTR</sequence>
<keyword evidence="2" id="KW-0732">Signal</keyword>
<proteinExistence type="predicted"/>
<evidence type="ECO:0000313" key="4">
    <source>
        <dbReference type="Proteomes" id="UP000528824"/>
    </source>
</evidence>
<feature type="signal peptide" evidence="2">
    <location>
        <begin position="1"/>
        <end position="25"/>
    </location>
</feature>
<evidence type="ECO:0000313" key="3">
    <source>
        <dbReference type="EMBL" id="MBB5560972.1"/>
    </source>
</evidence>
<dbReference type="AlphaFoldDB" id="A0A7W8XET3"/>
<dbReference type="Proteomes" id="UP000528824">
    <property type="component" value="Unassembled WGS sequence"/>
</dbReference>
<gene>
    <name evidence="3" type="ORF">GGI59_002634</name>
</gene>
<organism evidence="3 4">
    <name type="scientific">Rhizobium lentis</name>
    <dbReference type="NCBI Taxonomy" id="1138194"/>
    <lineage>
        <taxon>Bacteria</taxon>
        <taxon>Pseudomonadati</taxon>
        <taxon>Pseudomonadota</taxon>
        <taxon>Alphaproteobacteria</taxon>
        <taxon>Hyphomicrobiales</taxon>
        <taxon>Rhizobiaceae</taxon>
        <taxon>Rhizobium/Agrobacterium group</taxon>
        <taxon>Rhizobium</taxon>
    </lineage>
</organism>
<protein>
    <submittedName>
        <fullName evidence="3">Uncharacterized protein</fullName>
    </submittedName>
</protein>
<reference evidence="3 4" key="1">
    <citation type="submission" date="2020-08" db="EMBL/GenBank/DDBJ databases">
        <title>Genomic Encyclopedia of Type Strains, Phase IV (KMG-V): Genome sequencing to study the core and pangenomes of soil and plant-associated prokaryotes.</title>
        <authorList>
            <person name="Whitman W."/>
        </authorList>
    </citation>
    <scope>NUCLEOTIDE SEQUENCE [LARGE SCALE GENOMIC DNA]</scope>
    <source>
        <strain evidence="3 4">SEMIA 4034</strain>
    </source>
</reference>
<dbReference type="EMBL" id="JACHBC010000004">
    <property type="protein sequence ID" value="MBB5560972.1"/>
    <property type="molecule type" value="Genomic_DNA"/>
</dbReference>
<name>A0A7W8XET3_9HYPH</name>
<accession>A0A7W8XET3</accession>
<keyword evidence="4" id="KW-1185">Reference proteome</keyword>
<evidence type="ECO:0000256" key="1">
    <source>
        <dbReference type="SAM" id="MobiDB-lite"/>
    </source>
</evidence>
<feature type="chain" id="PRO_5031415091" evidence="2">
    <location>
        <begin position="26"/>
        <end position="127"/>
    </location>
</feature>
<dbReference type="RefSeq" id="WP_183915535.1">
    <property type="nucleotide sequence ID" value="NZ_JACHBB010000004.1"/>
</dbReference>
<evidence type="ECO:0000256" key="2">
    <source>
        <dbReference type="SAM" id="SignalP"/>
    </source>
</evidence>